<sequence length="210" mass="23415">MNASEPRGTPSADKLNGDAVQARCISDGTVARYRSYINGIPKWVMANKNIFNSQRFFDASGDLDPRRFTPKDFESFLVDKRETLKAASLKRQIKTCNSPCMPITGDPPHIEIYKQLEDLKEAIKRLPDALLSGVGDLLNEKYVAAGNITRNVLEQTIRQLLEEAGVGTTASAKEHSEHQQESSRNVDFWGGKFHFLPANFEFPSTDPLTA</sequence>
<protein>
    <submittedName>
        <fullName evidence="1">Uncharacterized protein</fullName>
    </submittedName>
</protein>
<proteinExistence type="predicted"/>
<organism evidence="1 2">
    <name type="scientific">Phytophthora cactorum</name>
    <dbReference type="NCBI Taxonomy" id="29920"/>
    <lineage>
        <taxon>Eukaryota</taxon>
        <taxon>Sar</taxon>
        <taxon>Stramenopiles</taxon>
        <taxon>Oomycota</taxon>
        <taxon>Peronosporomycetes</taxon>
        <taxon>Peronosporales</taxon>
        <taxon>Peronosporaceae</taxon>
        <taxon>Phytophthora</taxon>
    </lineage>
</organism>
<gene>
    <name evidence="1" type="ORF">PC117_g24447</name>
</gene>
<dbReference type="Proteomes" id="UP000736787">
    <property type="component" value="Unassembled WGS sequence"/>
</dbReference>
<name>A0A8T1AYS9_9STRA</name>
<reference evidence="1" key="1">
    <citation type="submission" date="2018-10" db="EMBL/GenBank/DDBJ databases">
        <title>Effector identification in a new, highly contiguous assembly of the strawberry crown rot pathogen Phytophthora cactorum.</title>
        <authorList>
            <person name="Armitage A.D."/>
            <person name="Nellist C.F."/>
            <person name="Bates H."/>
            <person name="Vickerstaff R.J."/>
            <person name="Harrison R.J."/>
        </authorList>
    </citation>
    <scope>NUCLEOTIDE SEQUENCE</scope>
    <source>
        <strain evidence="1">4040</strain>
    </source>
</reference>
<dbReference type="EMBL" id="RCMK01001646">
    <property type="protein sequence ID" value="KAG2890521.1"/>
    <property type="molecule type" value="Genomic_DNA"/>
</dbReference>
<dbReference type="AlphaFoldDB" id="A0A8T1AYS9"/>
<evidence type="ECO:0000313" key="2">
    <source>
        <dbReference type="Proteomes" id="UP000736787"/>
    </source>
</evidence>
<evidence type="ECO:0000313" key="1">
    <source>
        <dbReference type="EMBL" id="KAG2890521.1"/>
    </source>
</evidence>
<comment type="caution">
    <text evidence="1">The sequence shown here is derived from an EMBL/GenBank/DDBJ whole genome shotgun (WGS) entry which is preliminary data.</text>
</comment>
<accession>A0A8T1AYS9</accession>